<feature type="transmembrane region" description="Helical" evidence="7">
    <location>
        <begin position="22"/>
        <end position="45"/>
    </location>
</feature>
<accession>A0A1Y1QUH5</accession>
<dbReference type="InterPro" id="IPR027417">
    <property type="entry name" value="P-loop_NTPase"/>
</dbReference>
<dbReference type="InterPro" id="IPR051539">
    <property type="entry name" value="T4SS-coupling_protein"/>
</dbReference>
<dbReference type="CDD" id="cd01127">
    <property type="entry name" value="TrwB_TraG_TraD_VirD4"/>
    <property type="match status" value="2"/>
</dbReference>
<proteinExistence type="inferred from homology"/>
<comment type="caution">
    <text evidence="8">The sequence shown here is derived from an EMBL/GenBank/DDBJ whole genome shotgun (WGS) entry which is preliminary data.</text>
</comment>
<evidence type="ECO:0000256" key="6">
    <source>
        <dbReference type="ARBA" id="ARBA00023136"/>
    </source>
</evidence>
<dbReference type="NCBIfam" id="NF010453">
    <property type="entry name" value="PRK13880.1"/>
    <property type="match status" value="1"/>
</dbReference>
<dbReference type="AlphaFoldDB" id="A0A1Y1QUH5"/>
<dbReference type="Pfam" id="PF02534">
    <property type="entry name" value="T4SS-DNA_transf"/>
    <property type="match status" value="1"/>
</dbReference>
<dbReference type="EMBL" id="MTEJ01000035">
    <property type="protein sequence ID" value="OQX14059.1"/>
    <property type="molecule type" value="Genomic_DNA"/>
</dbReference>
<name>A0A1Y1QUH5_9GAMM</name>
<feature type="transmembrane region" description="Helical" evidence="7">
    <location>
        <begin position="86"/>
        <end position="108"/>
    </location>
</feature>
<organism evidence="8 9">
    <name type="scientific">Thiothrix lacustris</name>
    <dbReference type="NCBI Taxonomy" id="525917"/>
    <lineage>
        <taxon>Bacteria</taxon>
        <taxon>Pseudomonadati</taxon>
        <taxon>Pseudomonadota</taxon>
        <taxon>Gammaproteobacteria</taxon>
        <taxon>Thiotrichales</taxon>
        <taxon>Thiotrichaceae</taxon>
        <taxon>Thiothrix</taxon>
    </lineage>
</organism>
<sequence>MSSDTGIGVSQPEKEGSALNRILLNLIFFVVITVINSAAVTQWVAHQLHYHPTLGGQFHDHYYYPWSWVFWAETHWHTHHQLMQTALTGFATGMALAFTIFAIGRLFIRRTGKAVEGLHGTAHWASRKDIVTAGLLPTKPTQPHPGVYVGGWYNPKTKAVEYCRHDGPEHVLAFAPTRSGKGVGLVLPTLLSWPGSCIVYDLKGENWALTAGWRQQHANNYCLKFDPTAKEGCARFNPLAEIRLGTDFETKDAQNIAGMIADPEGKGLNDHWAKTSYSLLTALILHICYVRKAEGTTANMGDIDAVLTESGDDVEAVFKAMKEYPHHDGKPHPLVAKEAEALIKTPEKERGSIISTAVSFLKLYNDPVVRANVSESHWEIDDLMNLEKPVSLYFVVPPSDRDRLLPLIRLMITMITKKLTEKMEFKDGKSVAHYKHRMLMLLDEFASMKRLSAIEDALSFSAGYGVKFYLIIQDVDQIDKNEMYGRENGIMGNCHIRIAYAPNKQSTADLLSKLSGVTTVIKKQITTSGKRHSLSLGQVSESWQETSRPLITADEVMRLPAMKKDKSGVVTESGHMLIFVAGQVPVYGRQILYFLDPVFQARAKVIAPTSSDRISMATTTLPAITSPAAHAAPAEEAFA</sequence>
<dbReference type="Proteomes" id="UP000192491">
    <property type="component" value="Unassembled WGS sequence"/>
</dbReference>
<comment type="similarity">
    <text evidence="2">Belongs to the VirD4/TraG family.</text>
</comment>
<evidence type="ECO:0000256" key="3">
    <source>
        <dbReference type="ARBA" id="ARBA00022475"/>
    </source>
</evidence>
<evidence type="ECO:0000256" key="7">
    <source>
        <dbReference type="SAM" id="Phobius"/>
    </source>
</evidence>
<dbReference type="GO" id="GO:0005886">
    <property type="term" value="C:plasma membrane"/>
    <property type="evidence" value="ECO:0007669"/>
    <property type="project" value="UniProtKB-SubCell"/>
</dbReference>
<evidence type="ECO:0008006" key="10">
    <source>
        <dbReference type="Google" id="ProtNLM"/>
    </source>
</evidence>
<dbReference type="PANTHER" id="PTHR37937:SF1">
    <property type="entry name" value="CONJUGATIVE TRANSFER: DNA TRANSPORT"/>
    <property type="match status" value="1"/>
</dbReference>
<dbReference type="Gene3D" id="3.40.50.300">
    <property type="entry name" value="P-loop containing nucleotide triphosphate hydrolases"/>
    <property type="match status" value="1"/>
</dbReference>
<protein>
    <recommendedName>
        <fullName evidence="10">Conjugal transfer protein TraG</fullName>
    </recommendedName>
</protein>
<evidence type="ECO:0000313" key="8">
    <source>
        <dbReference type="EMBL" id="OQX14059.1"/>
    </source>
</evidence>
<comment type="subcellular location">
    <subcellularLocation>
        <location evidence="1">Cell membrane</location>
        <topology evidence="1">Multi-pass membrane protein</topology>
    </subcellularLocation>
</comment>
<keyword evidence="6 7" id="KW-0472">Membrane</keyword>
<evidence type="ECO:0000256" key="2">
    <source>
        <dbReference type="ARBA" id="ARBA00008806"/>
    </source>
</evidence>
<evidence type="ECO:0000256" key="1">
    <source>
        <dbReference type="ARBA" id="ARBA00004651"/>
    </source>
</evidence>
<reference evidence="8 9" key="1">
    <citation type="submission" date="2017-01" db="EMBL/GenBank/DDBJ databases">
        <title>Novel large sulfur bacteria in the metagenomes of groundwater-fed chemosynthetic microbial mats in the Lake Huron basin.</title>
        <authorList>
            <person name="Sharrar A.M."/>
            <person name="Flood B.E."/>
            <person name="Bailey J.V."/>
            <person name="Jones D.S."/>
            <person name="Biddanda B."/>
            <person name="Ruberg S.A."/>
            <person name="Marcus D.N."/>
            <person name="Dick G.J."/>
        </authorList>
    </citation>
    <scope>NUCLEOTIDE SEQUENCE [LARGE SCALE GENOMIC DNA]</scope>
    <source>
        <strain evidence="8">A8</strain>
    </source>
</reference>
<evidence type="ECO:0000256" key="4">
    <source>
        <dbReference type="ARBA" id="ARBA00022692"/>
    </source>
</evidence>
<dbReference type="SUPFAM" id="SSF52540">
    <property type="entry name" value="P-loop containing nucleoside triphosphate hydrolases"/>
    <property type="match status" value="1"/>
</dbReference>
<keyword evidence="5 7" id="KW-1133">Transmembrane helix</keyword>
<gene>
    <name evidence="8" type="ORF">BWK73_10390</name>
</gene>
<keyword evidence="4 7" id="KW-0812">Transmembrane</keyword>
<evidence type="ECO:0000256" key="5">
    <source>
        <dbReference type="ARBA" id="ARBA00022989"/>
    </source>
</evidence>
<evidence type="ECO:0000313" key="9">
    <source>
        <dbReference type="Proteomes" id="UP000192491"/>
    </source>
</evidence>
<keyword evidence="3" id="KW-1003">Cell membrane</keyword>
<dbReference type="InterPro" id="IPR003688">
    <property type="entry name" value="TraG/VirD4"/>
</dbReference>
<dbReference type="PANTHER" id="PTHR37937">
    <property type="entry name" value="CONJUGATIVE TRANSFER: DNA TRANSPORT"/>
    <property type="match status" value="1"/>
</dbReference>